<dbReference type="InterPro" id="IPR001279">
    <property type="entry name" value="Metallo-B-lactamas"/>
</dbReference>
<accession>A0A9D1NKF4</accession>
<dbReference type="EMBL" id="DVOG01000169">
    <property type="protein sequence ID" value="HIV04755.1"/>
    <property type="molecule type" value="Genomic_DNA"/>
</dbReference>
<dbReference type="InterPro" id="IPR036866">
    <property type="entry name" value="RibonucZ/Hydroxyglut_hydro"/>
</dbReference>
<proteinExistence type="predicted"/>
<gene>
    <name evidence="6" type="ORF">IAC75_06390</name>
</gene>
<keyword evidence="3" id="KW-0378">Hydrolase</keyword>
<evidence type="ECO:0000313" key="7">
    <source>
        <dbReference type="Proteomes" id="UP000886812"/>
    </source>
</evidence>
<sequence length="223" mass="24029">MKIERAAIGPFGTNCYLLSENGRSDCAVIDAPPGAAEKIVPALKKRGLTLAAVLITHGHWDHNAGVAELLAGTAETQPVPPEIFAHADDRDCCERPEKYKAWYQAAIPELGDDDFRPFRVSRWLADGETFFLLGKAWRALHVPGHCPGSLVYYCPEEKAAWTGDAVFAGSVGRTDLPGGSFAALEDAVRGKIYTLPDDVALYPGHGPATSVGEEKSSNPFIRP</sequence>
<dbReference type="GO" id="GO:0046872">
    <property type="term" value="F:metal ion binding"/>
    <property type="evidence" value="ECO:0007669"/>
    <property type="project" value="UniProtKB-KW"/>
</dbReference>
<dbReference type="Pfam" id="PF00753">
    <property type="entry name" value="Lactamase_B"/>
    <property type="match status" value="1"/>
</dbReference>
<keyword evidence="4" id="KW-0862">Zinc</keyword>
<reference evidence="6" key="2">
    <citation type="journal article" date="2021" name="PeerJ">
        <title>Extensive microbial diversity within the chicken gut microbiome revealed by metagenomics and culture.</title>
        <authorList>
            <person name="Gilroy R."/>
            <person name="Ravi A."/>
            <person name="Getino M."/>
            <person name="Pursley I."/>
            <person name="Horton D.L."/>
            <person name="Alikhan N.F."/>
            <person name="Baker D."/>
            <person name="Gharbi K."/>
            <person name="Hall N."/>
            <person name="Watson M."/>
            <person name="Adriaenssens E.M."/>
            <person name="Foster-Nyarko E."/>
            <person name="Jarju S."/>
            <person name="Secka A."/>
            <person name="Antonio M."/>
            <person name="Oren A."/>
            <person name="Chaudhuri R.R."/>
            <person name="La Ragione R."/>
            <person name="Hildebrand F."/>
            <person name="Pallen M.J."/>
        </authorList>
    </citation>
    <scope>NUCLEOTIDE SEQUENCE</scope>
    <source>
        <strain evidence="6">10669</strain>
    </source>
</reference>
<dbReference type="AlphaFoldDB" id="A0A9D1NKF4"/>
<evidence type="ECO:0000259" key="5">
    <source>
        <dbReference type="SMART" id="SM00849"/>
    </source>
</evidence>
<reference evidence="6" key="1">
    <citation type="submission" date="2020-10" db="EMBL/GenBank/DDBJ databases">
        <authorList>
            <person name="Gilroy R."/>
        </authorList>
    </citation>
    <scope>NUCLEOTIDE SEQUENCE</scope>
    <source>
        <strain evidence="6">10669</strain>
    </source>
</reference>
<evidence type="ECO:0000256" key="4">
    <source>
        <dbReference type="ARBA" id="ARBA00022833"/>
    </source>
</evidence>
<dbReference type="GO" id="GO:0016787">
    <property type="term" value="F:hydrolase activity"/>
    <property type="evidence" value="ECO:0007669"/>
    <property type="project" value="UniProtKB-KW"/>
</dbReference>
<organism evidence="6 7">
    <name type="scientific">Candidatus Spyradosoma merdigallinarum</name>
    <dbReference type="NCBI Taxonomy" id="2840950"/>
    <lineage>
        <taxon>Bacteria</taxon>
        <taxon>Pseudomonadati</taxon>
        <taxon>Verrucomicrobiota</taxon>
        <taxon>Opitutia</taxon>
        <taxon>Opitutia incertae sedis</taxon>
        <taxon>Candidatus Spyradosoma</taxon>
    </lineage>
</organism>
<dbReference type="PANTHER" id="PTHR46233">
    <property type="entry name" value="HYDROXYACYLGLUTATHIONE HYDROLASE GLOC"/>
    <property type="match status" value="1"/>
</dbReference>
<name>A0A9D1NKF4_9BACT</name>
<dbReference type="Proteomes" id="UP000886812">
    <property type="component" value="Unassembled WGS sequence"/>
</dbReference>
<comment type="cofactor">
    <cofactor evidence="1">
        <name>Zn(2+)</name>
        <dbReference type="ChEBI" id="CHEBI:29105"/>
    </cofactor>
</comment>
<evidence type="ECO:0000256" key="1">
    <source>
        <dbReference type="ARBA" id="ARBA00001947"/>
    </source>
</evidence>
<keyword evidence="2" id="KW-0479">Metal-binding</keyword>
<evidence type="ECO:0000256" key="3">
    <source>
        <dbReference type="ARBA" id="ARBA00022801"/>
    </source>
</evidence>
<dbReference type="SUPFAM" id="SSF56281">
    <property type="entry name" value="Metallo-hydrolase/oxidoreductase"/>
    <property type="match status" value="1"/>
</dbReference>
<dbReference type="PANTHER" id="PTHR46233:SF3">
    <property type="entry name" value="HYDROXYACYLGLUTATHIONE HYDROLASE GLOC"/>
    <property type="match status" value="1"/>
</dbReference>
<comment type="caution">
    <text evidence="6">The sequence shown here is derived from an EMBL/GenBank/DDBJ whole genome shotgun (WGS) entry which is preliminary data.</text>
</comment>
<feature type="domain" description="Metallo-beta-lactamase" evidence="5">
    <location>
        <begin position="12"/>
        <end position="205"/>
    </location>
</feature>
<dbReference type="InterPro" id="IPR051453">
    <property type="entry name" value="MBL_Glyoxalase_II"/>
</dbReference>
<evidence type="ECO:0000256" key="2">
    <source>
        <dbReference type="ARBA" id="ARBA00022723"/>
    </source>
</evidence>
<dbReference type="SMART" id="SM00849">
    <property type="entry name" value="Lactamase_B"/>
    <property type="match status" value="1"/>
</dbReference>
<protein>
    <submittedName>
        <fullName evidence="6">MBL fold metallo-hydrolase</fullName>
    </submittedName>
</protein>
<evidence type="ECO:0000313" key="6">
    <source>
        <dbReference type="EMBL" id="HIV04755.1"/>
    </source>
</evidence>
<dbReference type="CDD" id="cd06262">
    <property type="entry name" value="metallo-hydrolase-like_MBL-fold"/>
    <property type="match status" value="1"/>
</dbReference>
<dbReference type="Gene3D" id="3.60.15.10">
    <property type="entry name" value="Ribonuclease Z/Hydroxyacylglutathione hydrolase-like"/>
    <property type="match status" value="1"/>
</dbReference>